<evidence type="ECO:0000259" key="3">
    <source>
        <dbReference type="Pfam" id="PF20041"/>
    </source>
</evidence>
<organism evidence="4 5">
    <name type="scientific">Sphingobacterium detergens</name>
    <dbReference type="NCBI Taxonomy" id="1145106"/>
    <lineage>
        <taxon>Bacteria</taxon>
        <taxon>Pseudomonadati</taxon>
        <taxon>Bacteroidota</taxon>
        <taxon>Sphingobacteriia</taxon>
        <taxon>Sphingobacteriales</taxon>
        <taxon>Sphingobacteriaceae</taxon>
        <taxon>Sphingobacterium</taxon>
    </lineage>
</organism>
<name>A0A420B6Z1_SPHD1</name>
<accession>A0A420B6Z1</accession>
<feature type="chain" id="PRO_5019386834" description="DUF6443 domain-containing protein" evidence="2">
    <location>
        <begin position="21"/>
        <end position="1429"/>
    </location>
</feature>
<proteinExistence type="predicted"/>
<dbReference type="EMBL" id="RAPY01000002">
    <property type="protein sequence ID" value="RKE52418.1"/>
    <property type="molecule type" value="Genomic_DNA"/>
</dbReference>
<evidence type="ECO:0000313" key="4">
    <source>
        <dbReference type="EMBL" id="RKE52418.1"/>
    </source>
</evidence>
<protein>
    <recommendedName>
        <fullName evidence="3">DUF6443 domain-containing protein</fullName>
    </recommendedName>
</protein>
<dbReference type="OrthoDB" id="1191296at2"/>
<sequence length="1429" mass="161170">MKNFVITFILVIGGYLASTAQPAAFPEDNRPKESPPSNTAYLPPDLNNITGITKFNYIRTLVPDIPVDQWPSTNFNYRQTTNYYDGLGRPLQTVSKKAHDNGYDIVEHHVYDSFGRETYEYLPFATGPFGNGSTDGKIKLNVNTRFTDFYDVAGPNEPPYKKTVYDRSSLNRKRKEMMPGRSWVGSNRGKNYEYGTNQQNEVRKWEIGSSNSDIPVSTTYYPAGELQYTVVTDEDGGITKEYRDKNNKVILKKSVVTDGQPLTSHIGMACTYFVYDDLKNLRAIIPPLATDKILTNWNAATVPELCYKYYYDNKDRLIERKLPGKGVEYFVYDLKNRQCLTQDALQRDQGQWAFQLFDALGRPTVSGEITASENRAQMQTYLDDSYQGYPSSEILHHLNNYKNYHVYPTSLVNCKILTTIYYDDYEQLGIMGFDNGQFTNAMPTEPYLDQPVLSMATRDKVTGTKSRILDPENAGSDDWLFTSYYYDEKGRIIQSQSQNIKGSYDINSYVYYFQGPVYKVITSHSNPYAKPVPNATDAPLTNIKLIKTYDRNLGLGGGNYHVSKITQKINTGPDYVIAEYDYDHMGRQTVKSLPIGAELNEYNIRGLLTHINAENRTNLPATPLFEELISYDSGFVSKLYNGNIAGIVWNGSDGLKKAYGYSYDKLNRLQHAEYRQFEADNWYNNSTDYTVSNLTYDLNGNIRTMNQRAYDYVGASNVDMDVLNYNYSTNSNQLLSIEDAAQTYPNLPDFKNGSSLSEEYKFDLNGNLIVDENKKIANITYTSLNKPDYIEVTGKGSINYIYDGFGKLLQKKITENGNSIIYNEIAGFTYKNDTLQYFMNEEGRTRPIANAMSNYNTKFIYDFFIKDHLENVRTTVTAEPINASYLARHEISMANVEQLVFDNIPNVRSTKPGSTDPDDGMAARLDASDPEKRVGTAIMLKVMPGDKFTIAANTFYEGEYKEGESVPGSDLIESLMTTLLGGNTYAGVPLSELPENVRTIQQTLGNPALAEQLAEFQIVNDDPNAPKAHLNYLFFDDKMQLVPDISGSIQVPQQNTGGWQAIDNTNICNCTIAGPGTGTTLIIFIDNLSIGKEVWFDDVHIEHYQGIVLEEDHYYPYGLSIPVTLSSINVFQPKKYQSIELEKSFGLEMLQTTNRGLDPQIGRFNQIDPFADLNNYQSPYASMDNSPSNNTDPDGLYSRFGAWWRKIKWGGSEIAKNEKTGEWGVTYSVQENNSNESSVIFQTKGSRVASIDDKREAALDNQKDLETALYTGGVVMNEQGNYMRTNDGKPITEPMSQLTRAEAFFDMLTPATLAQAPQLTLSRASAVEKALPQRNRAAGNAFRDEMAAGLRAEGRVVYTEVYKKTKLGARFIDIDVWYKGKNVGGIETKLGKSPYTVLQRFKDYYLLKVEGYRVDVVRGASRTSKAVTK</sequence>
<keyword evidence="5" id="KW-1185">Reference proteome</keyword>
<dbReference type="Pfam" id="PF20041">
    <property type="entry name" value="DUF6443"/>
    <property type="match status" value="1"/>
</dbReference>
<dbReference type="Proteomes" id="UP000286246">
    <property type="component" value="Unassembled WGS sequence"/>
</dbReference>
<evidence type="ECO:0000256" key="2">
    <source>
        <dbReference type="SAM" id="SignalP"/>
    </source>
</evidence>
<comment type="caution">
    <text evidence="4">The sequence shown here is derived from an EMBL/GenBank/DDBJ whole genome shotgun (WGS) entry which is preliminary data.</text>
</comment>
<reference evidence="4 5" key="1">
    <citation type="submission" date="2018-09" db="EMBL/GenBank/DDBJ databases">
        <title>Genomic Encyclopedia of Type Strains, Phase III (KMG-III): the genomes of soil and plant-associated and newly described type strains.</title>
        <authorList>
            <person name="Whitman W."/>
        </authorList>
    </citation>
    <scope>NUCLEOTIDE SEQUENCE [LARGE SCALE GENOMIC DNA]</scope>
    <source>
        <strain evidence="4 5">CECT 7938</strain>
    </source>
</reference>
<dbReference type="InterPro" id="IPR045619">
    <property type="entry name" value="DUF6443"/>
</dbReference>
<dbReference type="NCBIfam" id="TIGR03696">
    <property type="entry name" value="Rhs_assc_core"/>
    <property type="match status" value="1"/>
</dbReference>
<keyword evidence="2" id="KW-0732">Signal</keyword>
<dbReference type="Gene3D" id="2.180.10.10">
    <property type="entry name" value="RHS repeat-associated core"/>
    <property type="match status" value="2"/>
</dbReference>
<dbReference type="RefSeq" id="WP_120259460.1">
    <property type="nucleotide sequence ID" value="NZ_RAPY01000002.1"/>
</dbReference>
<evidence type="ECO:0000256" key="1">
    <source>
        <dbReference type="SAM" id="MobiDB-lite"/>
    </source>
</evidence>
<evidence type="ECO:0000313" key="5">
    <source>
        <dbReference type="Proteomes" id="UP000286246"/>
    </source>
</evidence>
<dbReference type="InterPro" id="IPR022385">
    <property type="entry name" value="Rhs_assc_core"/>
</dbReference>
<feature type="signal peptide" evidence="2">
    <location>
        <begin position="1"/>
        <end position="20"/>
    </location>
</feature>
<gene>
    <name evidence="4" type="ORF">DFQ12_2654</name>
</gene>
<feature type="region of interest" description="Disordered" evidence="1">
    <location>
        <begin position="24"/>
        <end position="43"/>
    </location>
</feature>
<feature type="domain" description="DUF6443" evidence="3">
    <location>
        <begin position="73"/>
        <end position="195"/>
    </location>
</feature>